<dbReference type="SUPFAM" id="SSF52540">
    <property type="entry name" value="P-loop containing nucleoside triphosphate hydrolases"/>
    <property type="match status" value="1"/>
</dbReference>
<dbReference type="Pfam" id="PF00005">
    <property type="entry name" value="ABC_tran"/>
    <property type="match status" value="1"/>
</dbReference>
<organism evidence="4 5">
    <name type="scientific">Amnibacterium endophyticum</name>
    <dbReference type="NCBI Taxonomy" id="2109337"/>
    <lineage>
        <taxon>Bacteria</taxon>
        <taxon>Bacillati</taxon>
        <taxon>Actinomycetota</taxon>
        <taxon>Actinomycetes</taxon>
        <taxon>Micrococcales</taxon>
        <taxon>Microbacteriaceae</taxon>
        <taxon>Amnibacterium</taxon>
    </lineage>
</organism>
<protein>
    <submittedName>
        <fullName evidence="4">ABC transporter ATP-binding protein</fullName>
    </submittedName>
</protein>
<proteinExistence type="predicted"/>
<reference evidence="5" key="1">
    <citation type="journal article" date="2019" name="Int. J. Syst. Evol. Microbiol.">
        <title>The Global Catalogue of Microorganisms (GCM) 10K type strain sequencing project: providing services to taxonomists for standard genome sequencing and annotation.</title>
        <authorList>
            <consortium name="The Broad Institute Genomics Platform"/>
            <consortium name="The Broad Institute Genome Sequencing Center for Infectious Disease"/>
            <person name="Wu L."/>
            <person name="Ma J."/>
        </authorList>
    </citation>
    <scope>NUCLEOTIDE SEQUENCE [LARGE SCALE GENOMIC DNA]</scope>
    <source>
        <strain evidence="5">CGMCC 1.12471</strain>
    </source>
</reference>
<evidence type="ECO:0000313" key="4">
    <source>
        <dbReference type="EMBL" id="MFD1722343.1"/>
    </source>
</evidence>
<evidence type="ECO:0000256" key="2">
    <source>
        <dbReference type="ARBA" id="ARBA00022840"/>
    </source>
</evidence>
<name>A0ABW4LFT3_9MICO</name>
<dbReference type="Gene3D" id="3.40.50.300">
    <property type="entry name" value="P-loop containing nucleotide triphosphate hydrolases"/>
    <property type="match status" value="1"/>
</dbReference>
<gene>
    <name evidence="4" type="ORF">ACFSBI_12360</name>
</gene>
<feature type="domain" description="ABC transporter" evidence="3">
    <location>
        <begin position="4"/>
        <end position="233"/>
    </location>
</feature>
<sequence length="233" mass="24727">MSRAAAESITVAWLSHRYPGQAVDALTDIDLHVPAGTTAAIVGPSGSGKSTLLTLIAGLHRPTRGTIHLGDTDLTTQTETRLLQIRATRLAVVTQDPFRTLLPYATCLENLHFAARAPRSHGRAALPDPHELLHDLGLDLVAGSPAARLSGGERQRLALAAGLATGPTVLLCDEPTSQLDAANRHRTTALLQQIATERHVTVVAVTHDHDLAAACTTAITLDHGHLQGTRHDR</sequence>
<dbReference type="InterPro" id="IPR015854">
    <property type="entry name" value="ABC_transpr_LolD-like"/>
</dbReference>
<dbReference type="InterPro" id="IPR003593">
    <property type="entry name" value="AAA+_ATPase"/>
</dbReference>
<dbReference type="GO" id="GO:0005524">
    <property type="term" value="F:ATP binding"/>
    <property type="evidence" value="ECO:0007669"/>
    <property type="project" value="UniProtKB-KW"/>
</dbReference>
<dbReference type="SMART" id="SM00382">
    <property type="entry name" value="AAA"/>
    <property type="match status" value="1"/>
</dbReference>
<accession>A0ABW4LFT3</accession>
<dbReference type="InterPro" id="IPR027417">
    <property type="entry name" value="P-loop_NTPase"/>
</dbReference>
<dbReference type="InterPro" id="IPR017871">
    <property type="entry name" value="ABC_transporter-like_CS"/>
</dbReference>
<dbReference type="EMBL" id="JBHUEA010000019">
    <property type="protein sequence ID" value="MFD1722343.1"/>
    <property type="molecule type" value="Genomic_DNA"/>
</dbReference>
<dbReference type="PANTHER" id="PTHR24220">
    <property type="entry name" value="IMPORT ATP-BINDING PROTEIN"/>
    <property type="match status" value="1"/>
</dbReference>
<evidence type="ECO:0000313" key="5">
    <source>
        <dbReference type="Proteomes" id="UP001597347"/>
    </source>
</evidence>
<keyword evidence="5" id="KW-1185">Reference proteome</keyword>
<evidence type="ECO:0000259" key="3">
    <source>
        <dbReference type="PROSITE" id="PS50893"/>
    </source>
</evidence>
<keyword evidence="1" id="KW-0547">Nucleotide-binding</keyword>
<evidence type="ECO:0000256" key="1">
    <source>
        <dbReference type="ARBA" id="ARBA00022741"/>
    </source>
</evidence>
<dbReference type="PROSITE" id="PS50893">
    <property type="entry name" value="ABC_TRANSPORTER_2"/>
    <property type="match status" value="1"/>
</dbReference>
<comment type="caution">
    <text evidence="4">The sequence shown here is derived from an EMBL/GenBank/DDBJ whole genome shotgun (WGS) entry which is preliminary data.</text>
</comment>
<keyword evidence="2 4" id="KW-0067">ATP-binding</keyword>
<dbReference type="RefSeq" id="WP_377935363.1">
    <property type="nucleotide sequence ID" value="NZ_JBHUEA010000019.1"/>
</dbReference>
<dbReference type="InterPro" id="IPR003439">
    <property type="entry name" value="ABC_transporter-like_ATP-bd"/>
</dbReference>
<dbReference type="PROSITE" id="PS00211">
    <property type="entry name" value="ABC_TRANSPORTER_1"/>
    <property type="match status" value="1"/>
</dbReference>
<dbReference type="Proteomes" id="UP001597347">
    <property type="component" value="Unassembled WGS sequence"/>
</dbReference>